<evidence type="ECO:0000256" key="3">
    <source>
        <dbReference type="PROSITE-ProRule" id="PRU00023"/>
    </source>
</evidence>
<keyword evidence="2 3" id="KW-0040">ANK repeat</keyword>
<sequence>MAPGLSNGNTTYNMPLRSQLHPGASTKRNARQNPSETESLTEKKDSQQKASESTPSRLTSIPTPPARHNNLWERAEKRLKSDEKGEELLRKATKILEEWGLDIQLSGVDGYKKLCSFLEDQTTQLKEKQWVIGDQGVSVQDQVIKVMRNILVVKDVISTAAFASPPAAIACAAVSVSLLLFIQAAGQRDVLLQGLEKTSALILRIHKMDDLYLHSKETSDDFIAKFEETLTSLCCKLLEFQTRTLCYLQKNSFVQFSRGMLKKDPWDPLLQDMEDLENEARKFISLIEMDEMKAERERREGELQSAFEKYQISQTTLKQNEKLKAFFKFLYTCPYRDRKDRNGPRVPETCEWFTSHTRFREWNESSGSSLLWVSADPGCGKSVLAKYLVDEVLPKPRGRTVCYFFFKDDYEDQRSSTSAISSLLRQVLIAHPSLLPHSALEKFETDGHQLIKSFRELWNMLMNVSAKPAAGEIIFVIDALDECQDDDRTQLIEEVKKIYLNNSKDRNIKFLMTSRPYGHIRSAFYNVERGSPTIHLNAENEVEVDKISREIDLVIASRRERCLQQNIESESKLRKGKETSSYHHRCQAPLLVEELSLALAVQKFDQSDEEIREEIEPVERFKVTMRDLCGLLLVIIEQKVYLLHQTVKEFLAPDTSPSGSISTSHTWQNCLDPVKSSRILAEICIWVLYADPGTSLEAFRDYSAQYWMYHLRETCSCKEEKITELAALLWDPEPLIAASYLGLVQVVEFLLDSEETVADSMDWNDRSSLSWAAEYGHEAVVQLLLQNGQVNIDSKDFRFKRTPLSWAAEYGQKDVVKLLLETGKASINSKDSKKRTPLSWAAEYGQKAVVDLVLQTGKASINLKDSDKKTALSYASEYGHEAVVKLLLQTGQATINPQNLSRRTPLSQAAENGHEAVVELLLQTGKADINSKDITQKLLFPLQQRIVMRLWSSYFFKLGRWISLQWTQVDEMLAHMQAQVVIRLWLSYFTRLGAQALIQRPQVSELYCHGQRILLWGCGEVAI</sequence>
<feature type="compositionally biased region" description="Polar residues" evidence="4">
    <location>
        <begin position="1"/>
        <end position="13"/>
    </location>
</feature>
<dbReference type="InterPro" id="IPR036770">
    <property type="entry name" value="Ankyrin_rpt-contain_sf"/>
</dbReference>
<dbReference type="Gene3D" id="3.40.50.300">
    <property type="entry name" value="P-loop containing nucleotide triphosphate hydrolases"/>
    <property type="match status" value="1"/>
</dbReference>
<dbReference type="EMBL" id="JAQJAN010000006">
    <property type="protein sequence ID" value="KAJ5727277.1"/>
    <property type="molecule type" value="Genomic_DNA"/>
</dbReference>
<evidence type="ECO:0000313" key="7">
    <source>
        <dbReference type="EMBL" id="KAJ5727277.1"/>
    </source>
</evidence>
<reference evidence="7" key="2">
    <citation type="submission" date="2023-01" db="EMBL/GenBank/DDBJ databases">
        <authorList>
            <person name="Petersen C."/>
        </authorList>
    </citation>
    <scope>NUCLEOTIDE SEQUENCE</scope>
    <source>
        <strain evidence="7">IBT 17514</strain>
    </source>
</reference>
<dbReference type="SUPFAM" id="SSF52540">
    <property type="entry name" value="P-loop containing nucleoside triphosphate hydrolases"/>
    <property type="match status" value="1"/>
</dbReference>
<dbReference type="PROSITE" id="PS50088">
    <property type="entry name" value="ANK_REPEAT"/>
    <property type="match status" value="3"/>
</dbReference>
<dbReference type="PANTHER" id="PTHR24166:SF48">
    <property type="entry name" value="PROTEIN VAPYRIN"/>
    <property type="match status" value="1"/>
</dbReference>
<name>A0AAD6HM29_9EURO</name>
<dbReference type="PANTHER" id="PTHR24166">
    <property type="entry name" value="ROLLING PEBBLES, ISOFORM B"/>
    <property type="match status" value="1"/>
</dbReference>
<dbReference type="InterPro" id="IPR027417">
    <property type="entry name" value="P-loop_NTPase"/>
</dbReference>
<dbReference type="InterPro" id="IPR002110">
    <property type="entry name" value="Ankyrin_rpt"/>
</dbReference>
<dbReference type="InterPro" id="IPR050889">
    <property type="entry name" value="Dendritic_Spine_Reg/Scaffold"/>
</dbReference>
<keyword evidence="1" id="KW-0677">Repeat</keyword>
<dbReference type="SMART" id="SM00248">
    <property type="entry name" value="ANK"/>
    <property type="match status" value="6"/>
</dbReference>
<evidence type="ECO:0000256" key="4">
    <source>
        <dbReference type="SAM" id="MobiDB-lite"/>
    </source>
</evidence>
<feature type="domain" description="Nephrocystin 3-like N-terminal" evidence="6">
    <location>
        <begin position="348"/>
        <end position="515"/>
    </location>
</feature>
<dbReference type="Pfam" id="PF24883">
    <property type="entry name" value="NPHP3_N"/>
    <property type="match status" value="1"/>
</dbReference>
<evidence type="ECO:0008006" key="9">
    <source>
        <dbReference type="Google" id="ProtNLM"/>
    </source>
</evidence>
<evidence type="ECO:0000256" key="1">
    <source>
        <dbReference type="ARBA" id="ARBA00022737"/>
    </source>
</evidence>
<dbReference type="AlphaFoldDB" id="A0AAD6HM29"/>
<feature type="repeat" description="ANK" evidence="3">
    <location>
        <begin position="867"/>
        <end position="891"/>
    </location>
</feature>
<reference evidence="7" key="1">
    <citation type="journal article" date="2023" name="IMA Fungus">
        <title>Comparative genomic study of the Penicillium genus elucidates a diverse pangenome and 15 lateral gene transfer events.</title>
        <authorList>
            <person name="Petersen C."/>
            <person name="Sorensen T."/>
            <person name="Nielsen M.R."/>
            <person name="Sondergaard T.E."/>
            <person name="Sorensen J.L."/>
            <person name="Fitzpatrick D.A."/>
            <person name="Frisvad J.C."/>
            <person name="Nielsen K.L."/>
        </authorList>
    </citation>
    <scope>NUCLEOTIDE SEQUENCE</scope>
    <source>
        <strain evidence="7">IBT 17514</strain>
    </source>
</reference>
<organism evidence="7 8">
    <name type="scientific">Penicillium malachiteum</name>
    <dbReference type="NCBI Taxonomy" id="1324776"/>
    <lineage>
        <taxon>Eukaryota</taxon>
        <taxon>Fungi</taxon>
        <taxon>Dikarya</taxon>
        <taxon>Ascomycota</taxon>
        <taxon>Pezizomycotina</taxon>
        <taxon>Eurotiomycetes</taxon>
        <taxon>Eurotiomycetidae</taxon>
        <taxon>Eurotiales</taxon>
        <taxon>Aspergillaceae</taxon>
        <taxon>Penicillium</taxon>
    </lineage>
</organism>
<dbReference type="Proteomes" id="UP001215712">
    <property type="component" value="Unassembled WGS sequence"/>
</dbReference>
<feature type="repeat" description="ANK" evidence="3">
    <location>
        <begin position="799"/>
        <end position="823"/>
    </location>
</feature>
<accession>A0AAD6HM29</accession>
<feature type="compositionally biased region" description="Polar residues" evidence="4">
    <location>
        <begin position="48"/>
        <end position="61"/>
    </location>
</feature>
<keyword evidence="8" id="KW-1185">Reference proteome</keyword>
<feature type="domain" description="NWD NACHT-NTPase N-terminal" evidence="5">
    <location>
        <begin position="71"/>
        <end position="279"/>
    </location>
</feature>
<evidence type="ECO:0000313" key="8">
    <source>
        <dbReference type="Proteomes" id="UP001215712"/>
    </source>
</evidence>
<proteinExistence type="predicted"/>
<dbReference type="Pfam" id="PF12796">
    <property type="entry name" value="Ank_2"/>
    <property type="match status" value="1"/>
</dbReference>
<feature type="region of interest" description="Disordered" evidence="4">
    <location>
        <begin position="1"/>
        <end position="70"/>
    </location>
</feature>
<protein>
    <recommendedName>
        <fullName evidence="9">NWD NACHT-NTPase N-terminal domain-containing protein</fullName>
    </recommendedName>
</protein>
<evidence type="ECO:0000259" key="5">
    <source>
        <dbReference type="Pfam" id="PF17100"/>
    </source>
</evidence>
<dbReference type="SUPFAM" id="SSF48403">
    <property type="entry name" value="Ankyrin repeat"/>
    <property type="match status" value="1"/>
</dbReference>
<dbReference type="InterPro" id="IPR056884">
    <property type="entry name" value="NPHP3-like_N"/>
</dbReference>
<dbReference type="PROSITE" id="PS50297">
    <property type="entry name" value="ANK_REP_REGION"/>
    <property type="match status" value="3"/>
</dbReference>
<dbReference type="InterPro" id="IPR031359">
    <property type="entry name" value="NACHT_N"/>
</dbReference>
<feature type="repeat" description="ANK" evidence="3">
    <location>
        <begin position="901"/>
        <end position="925"/>
    </location>
</feature>
<dbReference type="Gene3D" id="1.25.40.20">
    <property type="entry name" value="Ankyrin repeat-containing domain"/>
    <property type="match status" value="2"/>
</dbReference>
<comment type="caution">
    <text evidence="7">The sequence shown here is derived from an EMBL/GenBank/DDBJ whole genome shotgun (WGS) entry which is preliminary data.</text>
</comment>
<dbReference type="Pfam" id="PF13637">
    <property type="entry name" value="Ank_4"/>
    <property type="match status" value="1"/>
</dbReference>
<gene>
    <name evidence="7" type="ORF">N7493_005097</name>
</gene>
<evidence type="ECO:0000256" key="2">
    <source>
        <dbReference type="ARBA" id="ARBA00023043"/>
    </source>
</evidence>
<dbReference type="Pfam" id="PF17100">
    <property type="entry name" value="NACHT_N"/>
    <property type="match status" value="1"/>
</dbReference>
<evidence type="ECO:0000259" key="6">
    <source>
        <dbReference type="Pfam" id="PF24883"/>
    </source>
</evidence>